<name>A0A0D0FXV1_9SPHI</name>
<reference evidence="4 5" key="1">
    <citation type="submission" date="2015-01" db="EMBL/GenBank/DDBJ databases">
        <title>Draft genome sequence of Pedobacter sp. NL19 isolated from sludge of an effluent treatment pond in an abandoned uranium mine.</title>
        <authorList>
            <person name="Santos T."/>
            <person name="Caetano T."/>
            <person name="Covas C."/>
            <person name="Cruz A."/>
            <person name="Mendo S."/>
        </authorList>
    </citation>
    <scope>NUCLEOTIDE SEQUENCE [LARGE SCALE GENOMIC DNA]</scope>
    <source>
        <strain evidence="4 5">NL19</strain>
    </source>
</reference>
<feature type="domain" description="Outer membrane protein beta-barrel" evidence="3">
    <location>
        <begin position="18"/>
        <end position="178"/>
    </location>
</feature>
<dbReference type="STRING" id="1503925.TH53_10015"/>
<feature type="chain" id="PRO_5002210288" evidence="2">
    <location>
        <begin position="22"/>
        <end position="180"/>
    </location>
</feature>
<proteinExistence type="predicted"/>
<sequence length="180" mass="18863">MKRLFLLTAIAGIFAFSNVSAQKKDPAMSGQKLGIGVDFGLPTGNFNNAYKLGVGGSLLFQTPVAHNLNFTASAGYLSFSGKSISLGSLGTYKAPNFAAIPVKAGLRYFLAENVFVGGELGAAFGTSTGAGTSFIYTPNLGVEFPVADKSTIELGARYESWSKDGAARFVGFRLAYNFGI</sequence>
<dbReference type="Proteomes" id="UP000032049">
    <property type="component" value="Unassembled WGS sequence"/>
</dbReference>
<dbReference type="OrthoDB" id="668980at2"/>
<dbReference type="Pfam" id="PF13505">
    <property type="entry name" value="OMP_b-brl"/>
    <property type="match status" value="1"/>
</dbReference>
<evidence type="ECO:0000313" key="4">
    <source>
        <dbReference type="EMBL" id="KIO77334.1"/>
    </source>
</evidence>
<feature type="signal peptide" evidence="2">
    <location>
        <begin position="1"/>
        <end position="21"/>
    </location>
</feature>
<organism evidence="4 5">
    <name type="scientific">Pedobacter lusitanus</name>
    <dbReference type="NCBI Taxonomy" id="1503925"/>
    <lineage>
        <taxon>Bacteria</taxon>
        <taxon>Pseudomonadati</taxon>
        <taxon>Bacteroidota</taxon>
        <taxon>Sphingobacteriia</taxon>
        <taxon>Sphingobacteriales</taxon>
        <taxon>Sphingobacteriaceae</taxon>
        <taxon>Pedobacter</taxon>
    </lineage>
</organism>
<dbReference type="RefSeq" id="WP_041881294.1">
    <property type="nucleotide sequence ID" value="NZ_CP157278.1"/>
</dbReference>
<evidence type="ECO:0000313" key="5">
    <source>
        <dbReference type="Proteomes" id="UP000032049"/>
    </source>
</evidence>
<dbReference type="InterPro" id="IPR027385">
    <property type="entry name" value="Beta-barrel_OMP"/>
</dbReference>
<evidence type="ECO:0000256" key="1">
    <source>
        <dbReference type="ARBA" id="ARBA00022729"/>
    </source>
</evidence>
<dbReference type="InterPro" id="IPR011250">
    <property type="entry name" value="OMP/PagP_B-barrel"/>
</dbReference>
<dbReference type="EMBL" id="JXRA01000039">
    <property type="protein sequence ID" value="KIO77334.1"/>
    <property type="molecule type" value="Genomic_DNA"/>
</dbReference>
<evidence type="ECO:0000259" key="3">
    <source>
        <dbReference type="Pfam" id="PF13505"/>
    </source>
</evidence>
<dbReference type="SUPFAM" id="SSF56925">
    <property type="entry name" value="OMPA-like"/>
    <property type="match status" value="1"/>
</dbReference>
<comment type="caution">
    <text evidence="4">The sequence shown here is derived from an EMBL/GenBank/DDBJ whole genome shotgun (WGS) entry which is preliminary data.</text>
</comment>
<dbReference type="AlphaFoldDB" id="A0A0D0FXV1"/>
<keyword evidence="1 2" id="KW-0732">Signal</keyword>
<protein>
    <submittedName>
        <fullName evidence="4">Contig39, whole genome shotgun sequence</fullName>
    </submittedName>
</protein>
<accession>A0A0D0FXV1</accession>
<evidence type="ECO:0000256" key="2">
    <source>
        <dbReference type="SAM" id="SignalP"/>
    </source>
</evidence>
<keyword evidence="5" id="KW-1185">Reference proteome</keyword>
<gene>
    <name evidence="4" type="ORF">TH53_10015</name>
</gene>